<reference evidence="3" key="1">
    <citation type="journal article" date="2019" name="Int. J. Syst. Evol. Microbiol.">
        <title>The Global Catalogue of Microorganisms (GCM) 10K type strain sequencing project: providing services to taxonomists for standard genome sequencing and annotation.</title>
        <authorList>
            <consortium name="The Broad Institute Genomics Platform"/>
            <consortium name="The Broad Institute Genome Sequencing Center for Infectious Disease"/>
            <person name="Wu L."/>
            <person name="Ma J."/>
        </authorList>
    </citation>
    <scope>NUCLEOTIDE SEQUENCE [LARGE SCALE GENOMIC DNA]</scope>
    <source>
        <strain evidence="3">JCM 17326</strain>
    </source>
</reference>
<dbReference type="RefSeq" id="WP_345572555.1">
    <property type="nucleotide sequence ID" value="NZ_BAABDQ010000031.1"/>
</dbReference>
<dbReference type="InterPro" id="IPR037523">
    <property type="entry name" value="VOC_core"/>
</dbReference>
<organism evidence="2 3">
    <name type="scientific">Nonomuraea rosea</name>
    <dbReference type="NCBI Taxonomy" id="638574"/>
    <lineage>
        <taxon>Bacteria</taxon>
        <taxon>Bacillati</taxon>
        <taxon>Actinomycetota</taxon>
        <taxon>Actinomycetes</taxon>
        <taxon>Streptosporangiales</taxon>
        <taxon>Streptosporangiaceae</taxon>
        <taxon>Nonomuraea</taxon>
    </lineage>
</organism>
<evidence type="ECO:0000313" key="3">
    <source>
        <dbReference type="Proteomes" id="UP001500630"/>
    </source>
</evidence>
<evidence type="ECO:0000259" key="1">
    <source>
        <dbReference type="PROSITE" id="PS51819"/>
    </source>
</evidence>
<proteinExistence type="predicted"/>
<dbReference type="InterPro" id="IPR041581">
    <property type="entry name" value="Glyoxalase_6"/>
</dbReference>
<dbReference type="InterPro" id="IPR052164">
    <property type="entry name" value="Anthracycline_SecMetBiosynth"/>
</dbReference>
<dbReference type="PROSITE" id="PS51819">
    <property type="entry name" value="VOC"/>
    <property type="match status" value="2"/>
</dbReference>
<sequence>MAERTGFPDGAPCWAQLLTTDAVAAERFYADLLGWECHAQGGWTMCRLGGRPVAAITPDPRAGDPAAWTVYLATSDLTSAVAKLDAAGGKLIEGPAAGYALASDPSGATFALYQATPEFAGAGVVAEPGAMSWAEANVPDGEAADAFYASLFPYEQEQVPGGIDYAVYKSGGEPVCGRLQMNELWTGVPPHWMVYFDVADLDAAAATAVELGAQVPVPPFDSPLGRIAVIHHAGGGGFFSLRQPLRG</sequence>
<dbReference type="EMBL" id="BAABDQ010000031">
    <property type="protein sequence ID" value="GAA3596474.1"/>
    <property type="molecule type" value="Genomic_DNA"/>
</dbReference>
<feature type="domain" description="VOC" evidence="1">
    <location>
        <begin position="130"/>
        <end position="247"/>
    </location>
</feature>
<protein>
    <submittedName>
        <fullName evidence="2">VOC family protein</fullName>
    </submittedName>
</protein>
<name>A0ABP6Z1K6_9ACTN</name>
<dbReference type="Pfam" id="PF18029">
    <property type="entry name" value="Glyoxalase_6"/>
    <property type="match status" value="1"/>
</dbReference>
<dbReference type="PANTHER" id="PTHR33993:SF14">
    <property type="entry name" value="GB|AAF24581.1"/>
    <property type="match status" value="1"/>
</dbReference>
<dbReference type="Gene3D" id="3.10.180.10">
    <property type="entry name" value="2,3-Dihydroxybiphenyl 1,2-Dioxygenase, domain 1"/>
    <property type="match status" value="2"/>
</dbReference>
<dbReference type="InterPro" id="IPR029068">
    <property type="entry name" value="Glyas_Bleomycin-R_OHBP_Dase"/>
</dbReference>
<dbReference type="PANTHER" id="PTHR33993">
    <property type="entry name" value="GLYOXALASE-RELATED"/>
    <property type="match status" value="1"/>
</dbReference>
<feature type="domain" description="VOC" evidence="1">
    <location>
        <begin position="11"/>
        <end position="127"/>
    </location>
</feature>
<comment type="caution">
    <text evidence="2">The sequence shown here is derived from an EMBL/GenBank/DDBJ whole genome shotgun (WGS) entry which is preliminary data.</text>
</comment>
<gene>
    <name evidence="2" type="ORF">GCM10022419_094620</name>
</gene>
<evidence type="ECO:0000313" key="2">
    <source>
        <dbReference type="EMBL" id="GAA3596474.1"/>
    </source>
</evidence>
<keyword evidence="3" id="KW-1185">Reference proteome</keyword>
<accession>A0ABP6Z1K6</accession>
<dbReference type="SUPFAM" id="SSF54593">
    <property type="entry name" value="Glyoxalase/Bleomycin resistance protein/Dihydroxybiphenyl dioxygenase"/>
    <property type="match status" value="2"/>
</dbReference>
<dbReference type="Proteomes" id="UP001500630">
    <property type="component" value="Unassembled WGS sequence"/>
</dbReference>
<dbReference type="CDD" id="cd07247">
    <property type="entry name" value="SgaA_N_like"/>
    <property type="match status" value="1"/>
</dbReference>